<dbReference type="Ensembl" id="ENSPCET00000007949.1">
    <property type="protein sequence ID" value="ENSPCEP00000007679.1"/>
    <property type="gene ID" value="ENSPCEG00000006147.1"/>
</dbReference>
<dbReference type="SUPFAM" id="SSF50729">
    <property type="entry name" value="PH domain-like"/>
    <property type="match status" value="1"/>
</dbReference>
<dbReference type="PANTHER" id="PTHR16186:SF10">
    <property type="entry name" value="SIGNAL-TRANSDUCING ADAPTOR PROTEIN 1"/>
    <property type="match status" value="1"/>
</dbReference>
<dbReference type="Gene3D" id="3.30.505.10">
    <property type="entry name" value="SH2 domain"/>
    <property type="match status" value="1"/>
</dbReference>
<dbReference type="GO" id="GO:0050861">
    <property type="term" value="P:positive regulation of B cell receptor signaling pathway"/>
    <property type="evidence" value="ECO:0007669"/>
    <property type="project" value="TreeGrafter"/>
</dbReference>
<protein>
    <submittedName>
        <fullName evidence="1">Signal transducing adaptor family member 1</fullName>
    </submittedName>
</protein>
<dbReference type="GO" id="GO:0019901">
    <property type="term" value="F:protein kinase binding"/>
    <property type="evidence" value="ECO:0007669"/>
    <property type="project" value="TreeGrafter"/>
</dbReference>
<dbReference type="Gene3D" id="2.30.29.30">
    <property type="entry name" value="Pleckstrin-homology domain (PH domain)/Phosphotyrosine-binding domain (PTB)"/>
    <property type="match status" value="1"/>
</dbReference>
<evidence type="ECO:0000313" key="2">
    <source>
        <dbReference type="Proteomes" id="UP000694393"/>
    </source>
</evidence>
<dbReference type="Proteomes" id="UP000694393">
    <property type="component" value="Unplaced"/>
</dbReference>
<dbReference type="PANTHER" id="PTHR16186">
    <property type="entry name" value="SIGNAL-TRANSDUCING ADAPTOR PROTEIN-RELATED"/>
    <property type="match status" value="1"/>
</dbReference>
<reference evidence="1" key="1">
    <citation type="submission" date="2025-08" db="UniProtKB">
        <authorList>
            <consortium name="Ensembl"/>
        </authorList>
    </citation>
    <scope>IDENTIFICATION</scope>
</reference>
<keyword evidence="2" id="KW-1185">Reference proteome</keyword>
<dbReference type="InterPro" id="IPR011993">
    <property type="entry name" value="PH-like_dom_sf"/>
</dbReference>
<dbReference type="InterPro" id="IPR036860">
    <property type="entry name" value="SH2_dom_sf"/>
</dbReference>
<dbReference type="AlphaFoldDB" id="A0A8C8RP63"/>
<dbReference type="GO" id="GO:0007169">
    <property type="term" value="P:cell surface receptor protein tyrosine kinase signaling pathway"/>
    <property type="evidence" value="ECO:0007669"/>
    <property type="project" value="TreeGrafter"/>
</dbReference>
<accession>A0A8C8RP63</accession>
<dbReference type="GO" id="GO:0035591">
    <property type="term" value="F:signaling adaptor activity"/>
    <property type="evidence" value="ECO:0007669"/>
    <property type="project" value="InterPro"/>
</dbReference>
<sequence length="238" mass="27051">SQGERPPPPDFKQYWAELRGTTLFFYRDKKTPTVKKQELMDLTSVVNTYPDEKFCAQFVLKLTNQEVELKVSEPSEAVFCSLSVPVGISLPPGQVIRLHEVLEKEKKRRTATDQSPRVSFSKEKPHNEDYVNILNNVPECFFPVSRQEAIEMLEKNPSWGNLILRPGSDSKNYSVTIRQEIDGPSIKHYRVVNMGKGYTIELERPVSGCSLAEDKQTDIGFDLGKGIEKQSQKMQGIV</sequence>
<proteinExistence type="predicted"/>
<dbReference type="InterPro" id="IPR039111">
    <property type="entry name" value="STAP1/STAP2"/>
</dbReference>
<dbReference type="SUPFAM" id="SSF55550">
    <property type="entry name" value="SH2 domain"/>
    <property type="match status" value="1"/>
</dbReference>
<name>A0A8C8RP63_9SAUR</name>
<reference evidence="1" key="2">
    <citation type="submission" date="2025-09" db="UniProtKB">
        <authorList>
            <consortium name="Ensembl"/>
        </authorList>
    </citation>
    <scope>IDENTIFICATION</scope>
</reference>
<evidence type="ECO:0000313" key="1">
    <source>
        <dbReference type="Ensembl" id="ENSPCEP00000007679.1"/>
    </source>
</evidence>
<organism evidence="1 2">
    <name type="scientific">Pelusios castaneus</name>
    <name type="common">West African mud turtle</name>
    <dbReference type="NCBI Taxonomy" id="367368"/>
    <lineage>
        <taxon>Eukaryota</taxon>
        <taxon>Metazoa</taxon>
        <taxon>Chordata</taxon>
        <taxon>Craniata</taxon>
        <taxon>Vertebrata</taxon>
        <taxon>Euteleostomi</taxon>
        <taxon>Archelosauria</taxon>
        <taxon>Testudinata</taxon>
        <taxon>Testudines</taxon>
        <taxon>Pleurodira</taxon>
        <taxon>Pelomedusidae</taxon>
        <taxon>Pelusios</taxon>
    </lineage>
</organism>